<dbReference type="RefSeq" id="WP_183304341.1">
    <property type="nucleotide sequence ID" value="NZ_JACIFD010000004.1"/>
</dbReference>
<evidence type="ECO:0000313" key="2">
    <source>
        <dbReference type="EMBL" id="MBB4071201.1"/>
    </source>
</evidence>
<proteinExistence type="predicted"/>
<gene>
    <name evidence="2" type="ORF">F5897_000493</name>
</gene>
<keyword evidence="1" id="KW-0812">Transmembrane</keyword>
<accession>A0A840DCK6</accession>
<organism evidence="2 3">
    <name type="scientific">Canibacter oris</name>
    <dbReference type="NCBI Taxonomy" id="1365628"/>
    <lineage>
        <taxon>Bacteria</taxon>
        <taxon>Bacillati</taxon>
        <taxon>Actinomycetota</taxon>
        <taxon>Actinomycetes</taxon>
        <taxon>Micrococcales</taxon>
        <taxon>Microbacteriaceae</taxon>
        <taxon>Canibacter</taxon>
    </lineage>
</organism>
<keyword evidence="1" id="KW-1133">Transmembrane helix</keyword>
<evidence type="ECO:0000313" key="3">
    <source>
        <dbReference type="Proteomes" id="UP000571183"/>
    </source>
</evidence>
<keyword evidence="3" id="KW-1185">Reference proteome</keyword>
<evidence type="ECO:0000256" key="1">
    <source>
        <dbReference type="SAM" id="Phobius"/>
    </source>
</evidence>
<reference evidence="2" key="1">
    <citation type="submission" date="2020-08" db="EMBL/GenBank/DDBJ databases">
        <title>Sequencing the genomes of 1000 actinobacteria strains.</title>
        <authorList>
            <person name="Klenk H.-P."/>
        </authorList>
    </citation>
    <scope>NUCLEOTIDE SEQUENCE [LARGE SCALE GENOMIC DNA]</scope>
    <source>
        <strain evidence="2">DSM 27064</strain>
    </source>
</reference>
<comment type="caution">
    <text evidence="2">The sequence shown here is derived from an EMBL/GenBank/DDBJ whole genome shotgun (WGS) entry which is preliminary data.</text>
</comment>
<keyword evidence="1" id="KW-0472">Membrane</keyword>
<feature type="transmembrane region" description="Helical" evidence="1">
    <location>
        <begin position="12"/>
        <end position="33"/>
    </location>
</feature>
<dbReference type="Proteomes" id="UP000571183">
    <property type="component" value="Unassembled WGS sequence"/>
</dbReference>
<dbReference type="AlphaFoldDB" id="A0A840DCK6"/>
<feature type="transmembrane region" description="Helical" evidence="1">
    <location>
        <begin position="67"/>
        <end position="88"/>
    </location>
</feature>
<protein>
    <submittedName>
        <fullName evidence="2">Putative membrane protein</fullName>
    </submittedName>
</protein>
<dbReference type="EMBL" id="JACIFD010000004">
    <property type="protein sequence ID" value="MBB4071201.1"/>
    <property type="molecule type" value="Genomic_DNA"/>
</dbReference>
<name>A0A840DCK6_9MICO</name>
<sequence length="93" mass="10271">MLSFKNRKTASEVLTTAGITLTTAGLLAIYLVWLVNFSRYMYIEDLQLGFNDEMMRLITQYSPADKAIFLAGAIIALLGIVAVIAARISARKK</sequence>